<feature type="compositionally biased region" description="Low complexity" evidence="1">
    <location>
        <begin position="148"/>
        <end position="162"/>
    </location>
</feature>
<feature type="region of interest" description="Disordered" evidence="1">
    <location>
        <begin position="255"/>
        <end position="276"/>
    </location>
</feature>
<evidence type="ECO:0000256" key="1">
    <source>
        <dbReference type="SAM" id="MobiDB-lite"/>
    </source>
</evidence>
<accession>A0A5N5M2C4</accession>
<feature type="compositionally biased region" description="Basic and acidic residues" evidence="1">
    <location>
        <begin position="591"/>
        <end position="643"/>
    </location>
</feature>
<protein>
    <submittedName>
        <fullName evidence="2">Uncharacterized protein</fullName>
    </submittedName>
</protein>
<gene>
    <name evidence="2" type="ORF">DKX38_011759</name>
</gene>
<evidence type="ECO:0000313" key="3">
    <source>
        <dbReference type="Proteomes" id="UP000326939"/>
    </source>
</evidence>
<feature type="region of interest" description="Disordered" evidence="1">
    <location>
        <begin position="1"/>
        <end position="181"/>
    </location>
</feature>
<dbReference type="InterPro" id="IPR010433">
    <property type="entry name" value="EIF-4B_pln"/>
</dbReference>
<feature type="compositionally biased region" description="Polar residues" evidence="1">
    <location>
        <begin position="34"/>
        <end position="43"/>
    </location>
</feature>
<dbReference type="AlphaFoldDB" id="A0A5N5M2C4"/>
<feature type="region of interest" description="Disordered" evidence="1">
    <location>
        <begin position="355"/>
        <end position="396"/>
    </location>
</feature>
<feature type="compositionally biased region" description="Polar residues" evidence="1">
    <location>
        <begin position="127"/>
        <end position="136"/>
    </location>
</feature>
<sequence length="716" mass="77852">MASTMSLKDFHGGSIPSDLPLPSAPGVMMKPSSDRNASTNWGNNLMRPKSSGATRGFDEKASFLSHPAPIGRNFDEDERKPLDGSSAPRRTISDENVRASALVPQELKPGYVSGSHVRVPDRPVTSPAPQSMNLGASLSPLRPGGGSVVVSSQNSVGWGVNSATSGGNDQGANNNPPNAWGVRKDVMAVNASRGSSMSSGSNPVSKFAQASALEKVSSGLWQSKNPGELLPHLMYSQESNASHSVDVGRERGGYDTSMGGQAESGWATGDRNQGGGRTLPNYRMDQPQMHSEEFHTGGIVSSQTLLAIPPELSERPKLNILAKTKALERPENDYRQGYQQPVVSGKIEIAQELYGNENPSKPGLADTKSGSQPAERSLERPKLNLKPRSQPLEQSDGSLERESAILNCGQLCLLAVVVSVFNLLILFKDQLLVDRLLVDYNPPIAAGSPQVFFLLTTRDLYSCLGSIEKILNYAFCKQRLVALNFCNCANCSGLRCQLYHLVSDTSAMFLSHIAIYQLCPLAGSSLFGGARPRELVLKGRGVDDIAINNLDMNHSPNRVDSPKNEITSEHAAPPAHQSQKNDNRGATGRRNGRDSERKDQWMDHEKTEMERKNWRNDKWKSSKDAKDQRPEPETWRRPNEEPKTASPDAAGNRPGKVSSALELAQAFSKSTSHPKSQNIPSSQRGTPGGNDQPFSRLTDTREHHSSPTTRHRINGY</sequence>
<comment type="caution">
    <text evidence="2">The sequence shown here is derived from an EMBL/GenBank/DDBJ whole genome shotgun (WGS) entry which is preliminary data.</text>
</comment>
<feature type="compositionally biased region" description="Basic and acidic residues" evidence="1">
    <location>
        <begin position="73"/>
        <end position="82"/>
    </location>
</feature>
<feature type="compositionally biased region" description="Polar residues" evidence="1">
    <location>
        <begin position="163"/>
        <end position="177"/>
    </location>
</feature>
<name>A0A5N5M2C4_9ROSI</name>
<reference evidence="3" key="1">
    <citation type="journal article" date="2019" name="Gigascience">
        <title>De novo genome assembly of the endangered Acer yangbiense, a plant species with extremely small populations endemic to Yunnan Province, China.</title>
        <authorList>
            <person name="Yang J."/>
            <person name="Wariss H.M."/>
            <person name="Tao L."/>
            <person name="Zhang R."/>
            <person name="Yun Q."/>
            <person name="Hollingsworth P."/>
            <person name="Dao Z."/>
            <person name="Luo G."/>
            <person name="Guo H."/>
            <person name="Ma Y."/>
            <person name="Sun W."/>
        </authorList>
    </citation>
    <scope>NUCLEOTIDE SEQUENCE [LARGE SCALE GENOMIC DNA]</scope>
    <source>
        <strain evidence="3">cv. br00</strain>
    </source>
</reference>
<dbReference type="Proteomes" id="UP000326939">
    <property type="component" value="Chromosome 7"/>
</dbReference>
<dbReference type="PANTHER" id="PTHR32091:SF4">
    <property type="entry name" value="OS07G0546100 PROTEIN"/>
    <property type="match status" value="1"/>
</dbReference>
<dbReference type="EMBL" id="VDCV01000007">
    <property type="protein sequence ID" value="KAB5548353.1"/>
    <property type="molecule type" value="Genomic_DNA"/>
</dbReference>
<dbReference type="PANTHER" id="PTHR32091">
    <property type="entry name" value="EUKARYOTIC TRANSLATION INITIATION FACTOR 4B"/>
    <property type="match status" value="1"/>
</dbReference>
<feature type="region of interest" description="Disordered" evidence="1">
    <location>
        <begin position="548"/>
        <end position="716"/>
    </location>
</feature>
<organism evidence="2 3">
    <name type="scientific">Salix brachista</name>
    <dbReference type="NCBI Taxonomy" id="2182728"/>
    <lineage>
        <taxon>Eukaryota</taxon>
        <taxon>Viridiplantae</taxon>
        <taxon>Streptophyta</taxon>
        <taxon>Embryophyta</taxon>
        <taxon>Tracheophyta</taxon>
        <taxon>Spermatophyta</taxon>
        <taxon>Magnoliopsida</taxon>
        <taxon>eudicotyledons</taxon>
        <taxon>Gunneridae</taxon>
        <taxon>Pentapetalae</taxon>
        <taxon>rosids</taxon>
        <taxon>fabids</taxon>
        <taxon>Malpighiales</taxon>
        <taxon>Salicaceae</taxon>
        <taxon>Saliceae</taxon>
        <taxon>Salix</taxon>
    </lineage>
</organism>
<dbReference type="GO" id="GO:0003729">
    <property type="term" value="F:mRNA binding"/>
    <property type="evidence" value="ECO:0007669"/>
    <property type="project" value="TreeGrafter"/>
</dbReference>
<feature type="compositionally biased region" description="Polar residues" evidence="1">
    <location>
        <begin position="667"/>
        <end position="685"/>
    </location>
</feature>
<evidence type="ECO:0000313" key="2">
    <source>
        <dbReference type="EMBL" id="KAB5548353.1"/>
    </source>
</evidence>
<keyword evidence="3" id="KW-1185">Reference proteome</keyword>
<dbReference type="GO" id="GO:0003743">
    <property type="term" value="F:translation initiation factor activity"/>
    <property type="evidence" value="ECO:0007669"/>
    <property type="project" value="InterPro"/>
</dbReference>
<proteinExistence type="predicted"/>